<proteinExistence type="predicted"/>
<accession>R7VFY8</accession>
<reference evidence="2" key="3">
    <citation type="submission" date="2015-06" db="UniProtKB">
        <authorList>
            <consortium name="EnsemblMetazoa"/>
        </authorList>
    </citation>
    <scope>IDENTIFICATION</scope>
</reference>
<dbReference type="AlphaFoldDB" id="R7VFY8"/>
<protein>
    <submittedName>
        <fullName evidence="1 2">Uncharacterized protein</fullName>
    </submittedName>
</protein>
<dbReference type="Proteomes" id="UP000014760">
    <property type="component" value="Unassembled WGS sequence"/>
</dbReference>
<dbReference type="EMBL" id="AMQN01035536">
    <property type="status" value="NOT_ANNOTATED_CDS"/>
    <property type="molecule type" value="Genomic_DNA"/>
</dbReference>
<evidence type="ECO:0000313" key="2">
    <source>
        <dbReference type="EnsemblMetazoa" id="CapteP205808"/>
    </source>
</evidence>
<reference evidence="1 3" key="2">
    <citation type="journal article" date="2013" name="Nature">
        <title>Insights into bilaterian evolution from three spiralian genomes.</title>
        <authorList>
            <person name="Simakov O."/>
            <person name="Marletaz F."/>
            <person name="Cho S.J."/>
            <person name="Edsinger-Gonzales E."/>
            <person name="Havlak P."/>
            <person name="Hellsten U."/>
            <person name="Kuo D.H."/>
            <person name="Larsson T."/>
            <person name="Lv J."/>
            <person name="Arendt D."/>
            <person name="Savage R."/>
            <person name="Osoegawa K."/>
            <person name="de Jong P."/>
            <person name="Grimwood J."/>
            <person name="Chapman J.A."/>
            <person name="Shapiro H."/>
            <person name="Aerts A."/>
            <person name="Otillar R.P."/>
            <person name="Terry A.Y."/>
            <person name="Boore J.L."/>
            <person name="Grigoriev I.V."/>
            <person name="Lindberg D.R."/>
            <person name="Seaver E.C."/>
            <person name="Weisblat D.A."/>
            <person name="Putnam N.H."/>
            <person name="Rokhsar D.S."/>
        </authorList>
    </citation>
    <scope>NUCLEOTIDE SEQUENCE</scope>
    <source>
        <strain evidence="1 3">I ESC-2004</strain>
    </source>
</reference>
<gene>
    <name evidence="1" type="ORF">CAPTEDRAFT_205808</name>
</gene>
<evidence type="ECO:0000313" key="3">
    <source>
        <dbReference type="Proteomes" id="UP000014760"/>
    </source>
</evidence>
<sequence length="118" mass="12900">MKGTQNAKDIADDVELSTALDWISCDEDTATCATLTDNDIIAMVQPSNTEDEDAEDVPDAVVEDHDAISVPTREEALLMCDKLMAFLESRTDAGTAFDSLEEDVSSFAKKDLLRKILN</sequence>
<dbReference type="HOGENOM" id="CLU_2075352_0_0_1"/>
<name>R7VFY8_CAPTE</name>
<reference evidence="3" key="1">
    <citation type="submission" date="2012-12" db="EMBL/GenBank/DDBJ databases">
        <authorList>
            <person name="Hellsten U."/>
            <person name="Grimwood J."/>
            <person name="Chapman J.A."/>
            <person name="Shapiro H."/>
            <person name="Aerts A."/>
            <person name="Otillar R.P."/>
            <person name="Terry A.Y."/>
            <person name="Boore J.L."/>
            <person name="Simakov O."/>
            <person name="Marletaz F."/>
            <person name="Cho S.-J."/>
            <person name="Edsinger-Gonzales E."/>
            <person name="Havlak P."/>
            <person name="Kuo D.-H."/>
            <person name="Larsson T."/>
            <person name="Lv J."/>
            <person name="Arendt D."/>
            <person name="Savage R."/>
            <person name="Osoegawa K."/>
            <person name="de Jong P."/>
            <person name="Lindberg D.R."/>
            <person name="Seaver E.C."/>
            <person name="Weisblat D.A."/>
            <person name="Putnam N.H."/>
            <person name="Grigoriev I.V."/>
            <person name="Rokhsar D.S."/>
        </authorList>
    </citation>
    <scope>NUCLEOTIDE SEQUENCE</scope>
    <source>
        <strain evidence="3">I ESC-2004</strain>
    </source>
</reference>
<keyword evidence="3" id="KW-1185">Reference proteome</keyword>
<dbReference type="EMBL" id="KB292342">
    <property type="protein sequence ID" value="ELU17753.1"/>
    <property type="molecule type" value="Genomic_DNA"/>
</dbReference>
<dbReference type="EnsemblMetazoa" id="CapteT205808">
    <property type="protein sequence ID" value="CapteP205808"/>
    <property type="gene ID" value="CapteG205808"/>
</dbReference>
<organism evidence="1">
    <name type="scientific">Capitella teleta</name>
    <name type="common">Polychaete worm</name>
    <dbReference type="NCBI Taxonomy" id="283909"/>
    <lineage>
        <taxon>Eukaryota</taxon>
        <taxon>Metazoa</taxon>
        <taxon>Spiralia</taxon>
        <taxon>Lophotrochozoa</taxon>
        <taxon>Annelida</taxon>
        <taxon>Polychaeta</taxon>
        <taxon>Sedentaria</taxon>
        <taxon>Scolecida</taxon>
        <taxon>Capitellidae</taxon>
        <taxon>Capitella</taxon>
    </lineage>
</organism>
<evidence type="ECO:0000313" key="1">
    <source>
        <dbReference type="EMBL" id="ELU17753.1"/>
    </source>
</evidence>